<feature type="region of interest" description="Disordered" evidence="5">
    <location>
        <begin position="127"/>
        <end position="248"/>
    </location>
</feature>
<proteinExistence type="predicted"/>
<accession>A0A8W8KZU3</accession>
<dbReference type="CDD" id="cd13220">
    <property type="entry name" value="PH-GRAM_GRAMDC"/>
    <property type="match status" value="1"/>
</dbReference>
<evidence type="ECO:0000256" key="3">
    <source>
        <dbReference type="ARBA" id="ARBA00022989"/>
    </source>
</evidence>
<dbReference type="SMART" id="SM00568">
    <property type="entry name" value="GRAM"/>
    <property type="match status" value="1"/>
</dbReference>
<dbReference type="GO" id="GO:0032934">
    <property type="term" value="F:sterol binding"/>
    <property type="evidence" value="ECO:0007669"/>
    <property type="project" value="TreeGrafter"/>
</dbReference>
<dbReference type="FunFam" id="2.30.29.30:FF:000008">
    <property type="entry name" value="GRAM domain containing 1B"/>
    <property type="match status" value="1"/>
</dbReference>
<feature type="region of interest" description="Disordered" evidence="5">
    <location>
        <begin position="723"/>
        <end position="742"/>
    </location>
</feature>
<feature type="transmembrane region" description="Helical" evidence="6">
    <location>
        <begin position="803"/>
        <end position="823"/>
    </location>
</feature>
<dbReference type="InterPro" id="IPR051482">
    <property type="entry name" value="Cholesterol_transport"/>
</dbReference>
<dbReference type="Pfam" id="PF16016">
    <property type="entry name" value="VASt"/>
    <property type="match status" value="1"/>
</dbReference>
<evidence type="ECO:0000256" key="2">
    <source>
        <dbReference type="ARBA" id="ARBA00022692"/>
    </source>
</evidence>
<dbReference type="InterPro" id="IPR004182">
    <property type="entry name" value="GRAM"/>
</dbReference>
<evidence type="ECO:0000259" key="7">
    <source>
        <dbReference type="PROSITE" id="PS51778"/>
    </source>
</evidence>
<dbReference type="Proteomes" id="UP000005408">
    <property type="component" value="Unassembled WGS sequence"/>
</dbReference>
<evidence type="ECO:0000256" key="6">
    <source>
        <dbReference type="SAM" id="Phobius"/>
    </source>
</evidence>
<evidence type="ECO:0000313" key="8">
    <source>
        <dbReference type="EnsemblMetazoa" id="G26027.1:cds"/>
    </source>
</evidence>
<sequence>MIGFGKITGNDALDCCQIQEHIMSNLRNPSQNETDIRNNNEELEELIRNANGSSPHGLSSAVHSTVAAVTSIFRWSPQHISRKRSAESDQDSQSSGSMNSDSPSKAGLSKFSSAPYLQARYEEKKDESVEAVESAPNFTSGFTNGGEVRHRHSFNSNYDTRRTSDSSLRETEQKSSGDSVSWGKGVGVSLDKTDSKSSKSPILGGPGISRGKSSSFRESSSPSKTPSRLVERSDSGSRSSTEFVRSHSRERSFEKSLENIMDRCSEKSLDMNVSLESKNGMVSDSSRVEDSSLSAAKKSADKSDKKKKNAPWYTMWNTSYKTKSEDFRKIFKDVYREDRLLVDYSCALQKEILVQGRMYITQNWVCFYANIFTWETLLAIPCKEITSVTKEKTARVIPNAIQITTDREKYFFTSLANRDKTYMMLFRVWQNALLGQPMTAKEMWQWIHCNYGEELCLDSSDEDYVAPPSFIDEPIRDDYITPSRLNQMENPDSDILPSPELMQDDLGINIGKEYEVIPSAGLEEKQCEDVATDQSDTTEDSEEEVTLCSEHAHFEKPMIDEVYNIPVEKMFEMLFTESDFYSEIQTRRGSKDFTFTPWKDMGHGKQTRTVSYTIQLNYSIGPKSSQAVELQTCHKNPTPGTYFTVDTECSCMGIPYGNTFIVVNKYCVSKVSRYKSRIQISSEVRYKKSVWGLVKSMIEKNSVQGCLDYFNTLSVHLKQESDKFESSHQQTQASGKRKIRKRRVRTQHSAVPEIHKLKPTRHLSLIDKQTRQPVKSPLITPSTPVRSVTIHKEDISKLNADTLVRVILVVLVLLVIFNAILFYKLWSLESYTNVLYFPKQDTMAEELKNYPKSQEEWTQLLQQQRQLHESEIDRWKEIITTSIDLIDQVKNTMVNVKTSLEGRLKSSDIVTDNTS</sequence>
<keyword evidence="4 6" id="KW-0472">Membrane</keyword>
<feature type="compositionally biased region" description="Basic and acidic residues" evidence="5">
    <location>
        <begin position="159"/>
        <end position="175"/>
    </location>
</feature>
<dbReference type="InterPro" id="IPR031968">
    <property type="entry name" value="VASt"/>
</dbReference>
<organism evidence="8 9">
    <name type="scientific">Magallana gigas</name>
    <name type="common">Pacific oyster</name>
    <name type="synonym">Crassostrea gigas</name>
    <dbReference type="NCBI Taxonomy" id="29159"/>
    <lineage>
        <taxon>Eukaryota</taxon>
        <taxon>Metazoa</taxon>
        <taxon>Spiralia</taxon>
        <taxon>Lophotrochozoa</taxon>
        <taxon>Mollusca</taxon>
        <taxon>Bivalvia</taxon>
        <taxon>Autobranchia</taxon>
        <taxon>Pteriomorphia</taxon>
        <taxon>Ostreida</taxon>
        <taxon>Ostreoidea</taxon>
        <taxon>Ostreidae</taxon>
        <taxon>Magallana</taxon>
    </lineage>
</organism>
<dbReference type="InterPro" id="IPR011993">
    <property type="entry name" value="PH-like_dom_sf"/>
</dbReference>
<dbReference type="PANTHER" id="PTHR23319:SF4">
    <property type="entry name" value="GRAM DOMAIN CONTAINING 1B, ISOFORM E"/>
    <property type="match status" value="1"/>
</dbReference>
<evidence type="ECO:0000256" key="4">
    <source>
        <dbReference type="ARBA" id="ARBA00023136"/>
    </source>
</evidence>
<feature type="compositionally biased region" description="Low complexity" evidence="5">
    <location>
        <begin position="209"/>
        <end position="228"/>
    </location>
</feature>
<feature type="domain" description="VASt" evidence="7">
    <location>
        <begin position="554"/>
        <end position="725"/>
    </location>
</feature>
<dbReference type="GO" id="GO:0032366">
    <property type="term" value="P:intracellular sterol transport"/>
    <property type="evidence" value="ECO:0007669"/>
    <property type="project" value="TreeGrafter"/>
</dbReference>
<dbReference type="Pfam" id="PF02893">
    <property type="entry name" value="GRAM"/>
    <property type="match status" value="1"/>
</dbReference>
<protein>
    <recommendedName>
        <fullName evidence="7">VASt domain-containing protein</fullName>
    </recommendedName>
</protein>
<comment type="subcellular location">
    <subcellularLocation>
        <location evidence="1">Membrane</location>
        <topology evidence="1">Single-pass membrane protein</topology>
    </subcellularLocation>
</comment>
<dbReference type="GO" id="GO:0120015">
    <property type="term" value="F:sterol transfer activity"/>
    <property type="evidence" value="ECO:0007669"/>
    <property type="project" value="TreeGrafter"/>
</dbReference>
<evidence type="ECO:0000256" key="1">
    <source>
        <dbReference type="ARBA" id="ARBA00004167"/>
    </source>
</evidence>
<feature type="compositionally biased region" description="Low complexity" evidence="5">
    <location>
        <begin position="91"/>
        <end position="104"/>
    </location>
</feature>
<evidence type="ECO:0000313" key="9">
    <source>
        <dbReference type="Proteomes" id="UP000005408"/>
    </source>
</evidence>
<keyword evidence="9" id="KW-1185">Reference proteome</keyword>
<dbReference type="GO" id="GO:0140268">
    <property type="term" value="C:endoplasmic reticulum-plasma membrane contact site"/>
    <property type="evidence" value="ECO:0007669"/>
    <property type="project" value="TreeGrafter"/>
</dbReference>
<reference evidence="8" key="1">
    <citation type="submission" date="2022-08" db="UniProtKB">
        <authorList>
            <consortium name="EnsemblMetazoa"/>
        </authorList>
    </citation>
    <scope>IDENTIFICATION</scope>
    <source>
        <strain evidence="8">05x7-T-G4-1.051#20</strain>
    </source>
</reference>
<dbReference type="PANTHER" id="PTHR23319">
    <property type="entry name" value="GRAM DOMAIN CONTAINING 1B, ISOFORM E"/>
    <property type="match status" value="1"/>
</dbReference>
<name>A0A8W8KZU3_MAGGI</name>
<dbReference type="Gene3D" id="2.30.29.30">
    <property type="entry name" value="Pleckstrin-homology domain (PH domain)/Phosphotyrosine-binding domain (PTB)"/>
    <property type="match status" value="1"/>
</dbReference>
<feature type="region of interest" description="Disordered" evidence="5">
    <location>
        <begin position="78"/>
        <end position="109"/>
    </location>
</feature>
<dbReference type="PROSITE" id="PS51778">
    <property type="entry name" value="VAST"/>
    <property type="match status" value="1"/>
</dbReference>
<keyword evidence="2 6" id="KW-0812">Transmembrane</keyword>
<dbReference type="AlphaFoldDB" id="A0A8W8KZU3"/>
<feature type="region of interest" description="Disordered" evidence="5">
    <location>
        <begin position="280"/>
        <end position="302"/>
    </location>
</feature>
<dbReference type="GO" id="GO:0005886">
    <property type="term" value="C:plasma membrane"/>
    <property type="evidence" value="ECO:0007669"/>
    <property type="project" value="TreeGrafter"/>
</dbReference>
<evidence type="ECO:0000256" key="5">
    <source>
        <dbReference type="SAM" id="MobiDB-lite"/>
    </source>
</evidence>
<dbReference type="GO" id="GO:0005789">
    <property type="term" value="C:endoplasmic reticulum membrane"/>
    <property type="evidence" value="ECO:0007669"/>
    <property type="project" value="TreeGrafter"/>
</dbReference>
<keyword evidence="3 6" id="KW-1133">Transmembrane helix</keyword>
<dbReference type="EnsemblMetazoa" id="G26027.1">
    <property type="protein sequence ID" value="G26027.1:cds"/>
    <property type="gene ID" value="G26027"/>
</dbReference>